<keyword evidence="3" id="KW-1185">Reference proteome</keyword>
<protein>
    <submittedName>
        <fullName evidence="2">DUF4360 domain-containing protein</fullName>
    </submittedName>
</protein>
<dbReference type="Pfam" id="PF14273">
    <property type="entry name" value="DUF4360"/>
    <property type="match status" value="1"/>
</dbReference>
<evidence type="ECO:0000256" key="1">
    <source>
        <dbReference type="SAM" id="SignalP"/>
    </source>
</evidence>
<evidence type="ECO:0000313" key="3">
    <source>
        <dbReference type="Proteomes" id="UP000432015"/>
    </source>
</evidence>
<feature type="chain" id="PRO_5029736863" evidence="1">
    <location>
        <begin position="27"/>
        <end position="217"/>
    </location>
</feature>
<comment type="caution">
    <text evidence="2">The sequence shown here is derived from an EMBL/GenBank/DDBJ whole genome shotgun (WGS) entry which is preliminary data.</text>
</comment>
<dbReference type="Proteomes" id="UP000432015">
    <property type="component" value="Unassembled WGS sequence"/>
</dbReference>
<gene>
    <name evidence="2" type="ORF">GNZ18_20015</name>
</gene>
<reference evidence="2 3" key="1">
    <citation type="submission" date="2019-11" db="EMBL/GenBank/DDBJ databases">
        <authorList>
            <person name="Cao P."/>
        </authorList>
    </citation>
    <scope>NUCLEOTIDE SEQUENCE [LARGE SCALE GENOMIC DNA]</scope>
    <source>
        <strain evidence="2 3">NEAU-AAG5</strain>
    </source>
</reference>
<accession>A0A7K1L3M4</accession>
<name>A0A7K1L3M4_9ACTN</name>
<feature type="signal peptide" evidence="1">
    <location>
        <begin position="1"/>
        <end position="26"/>
    </location>
</feature>
<sequence>MRKGTAISAAALATLAATVAPANAWASPSGPTKVTISVASVNGSGCPTKTASVVVSPDNTAFTVAYSQYTAQAGGNSSPTDGRKNCQISLIVHVPGGFTYAIAATDHRGYASLQSGAIASQKASYYFQGLPTTTPIEHPIPAALKGNWQFGDKIPVPQLIYLPCGAERAFNINTELRVEVGDSDPSKVSFVSMDSTDGDITTTYHFAWEKCPKPKQT</sequence>
<dbReference type="InterPro" id="IPR025649">
    <property type="entry name" value="DUF4360"/>
</dbReference>
<organism evidence="2 3">
    <name type="scientific">Actinomadura litoris</name>
    <dbReference type="NCBI Taxonomy" id="2678616"/>
    <lineage>
        <taxon>Bacteria</taxon>
        <taxon>Bacillati</taxon>
        <taxon>Actinomycetota</taxon>
        <taxon>Actinomycetes</taxon>
        <taxon>Streptosporangiales</taxon>
        <taxon>Thermomonosporaceae</taxon>
        <taxon>Actinomadura</taxon>
    </lineage>
</organism>
<dbReference type="PANTHER" id="PTHR38847">
    <property type="match status" value="1"/>
</dbReference>
<dbReference type="RefSeq" id="WP_156217985.1">
    <property type="nucleotide sequence ID" value="NZ_WOFH01000006.1"/>
</dbReference>
<evidence type="ECO:0000313" key="2">
    <source>
        <dbReference type="EMBL" id="MUN38875.1"/>
    </source>
</evidence>
<dbReference type="AlphaFoldDB" id="A0A7K1L3M4"/>
<dbReference type="EMBL" id="WOFH01000006">
    <property type="protein sequence ID" value="MUN38875.1"/>
    <property type="molecule type" value="Genomic_DNA"/>
</dbReference>
<keyword evidence="1" id="KW-0732">Signal</keyword>
<proteinExistence type="predicted"/>
<dbReference type="PANTHER" id="PTHR38847:SF1">
    <property type="entry name" value="PSEUDOURIDINE SYNTHASE RSUA_RLUA-LIKE DOMAIN-CONTAINING PROTEIN"/>
    <property type="match status" value="1"/>
</dbReference>